<gene>
    <name evidence="2" type="ORF">KO481_14695</name>
</gene>
<feature type="domain" description="Methyltransferase" evidence="1">
    <location>
        <begin position="49"/>
        <end position="135"/>
    </location>
</feature>
<dbReference type="Proteomes" id="UP000733379">
    <property type="component" value="Unassembled WGS sequence"/>
</dbReference>
<dbReference type="GO" id="GO:0032259">
    <property type="term" value="P:methylation"/>
    <property type="evidence" value="ECO:0007669"/>
    <property type="project" value="UniProtKB-KW"/>
</dbReference>
<dbReference type="Pfam" id="PF13649">
    <property type="entry name" value="Methyltransf_25"/>
    <property type="match status" value="1"/>
</dbReference>
<dbReference type="RefSeq" id="WP_215917655.1">
    <property type="nucleotide sequence ID" value="NZ_JAHKNI010000004.1"/>
</dbReference>
<dbReference type="CDD" id="cd02440">
    <property type="entry name" value="AdoMet_MTases"/>
    <property type="match status" value="1"/>
</dbReference>
<organism evidence="2 3">
    <name type="scientific">Nocardia albiluteola</name>
    <dbReference type="NCBI Taxonomy" id="2842303"/>
    <lineage>
        <taxon>Bacteria</taxon>
        <taxon>Bacillati</taxon>
        <taxon>Actinomycetota</taxon>
        <taxon>Actinomycetes</taxon>
        <taxon>Mycobacteriales</taxon>
        <taxon>Nocardiaceae</taxon>
        <taxon>Nocardia</taxon>
    </lineage>
</organism>
<protein>
    <submittedName>
        <fullName evidence="2">Class I SAM-dependent methyltransferase</fullName>
    </submittedName>
</protein>
<dbReference type="InterPro" id="IPR029063">
    <property type="entry name" value="SAM-dependent_MTases_sf"/>
</dbReference>
<dbReference type="Gene3D" id="3.40.50.150">
    <property type="entry name" value="Vaccinia Virus protein VP39"/>
    <property type="match status" value="1"/>
</dbReference>
<proteinExistence type="predicted"/>
<evidence type="ECO:0000313" key="3">
    <source>
        <dbReference type="Proteomes" id="UP000733379"/>
    </source>
</evidence>
<dbReference type="GO" id="GO:0008168">
    <property type="term" value="F:methyltransferase activity"/>
    <property type="evidence" value="ECO:0007669"/>
    <property type="project" value="UniProtKB-KW"/>
</dbReference>
<dbReference type="PANTHER" id="PTHR43464">
    <property type="entry name" value="METHYLTRANSFERASE"/>
    <property type="match status" value="1"/>
</dbReference>
<accession>A0ABS6AXG9</accession>
<evidence type="ECO:0000259" key="1">
    <source>
        <dbReference type="Pfam" id="PF13649"/>
    </source>
</evidence>
<dbReference type="InterPro" id="IPR041698">
    <property type="entry name" value="Methyltransf_25"/>
</dbReference>
<evidence type="ECO:0000313" key="2">
    <source>
        <dbReference type="EMBL" id="MBU3062766.1"/>
    </source>
</evidence>
<keyword evidence="3" id="KW-1185">Reference proteome</keyword>
<keyword evidence="2" id="KW-0808">Transferase</keyword>
<comment type="caution">
    <text evidence="2">The sequence shown here is derived from an EMBL/GenBank/DDBJ whole genome shotgun (WGS) entry which is preliminary data.</text>
</comment>
<sequence length="200" mass="21583">MNVLRYRLLHGLRVRPWENAARRGDSPRILGSAFDREQEGLAPPFGRALDLGCGTGIHSVDLARRGWQVTGVDFVPGAIRSARARSDAAGVQIRWLVGDVTDLPAEVGTGYKLILDFGAFHGLTDPQRHAEARQVDTVAAGDATLLMVAFAPAKRGPLPRGVSAADITAAFSGWEITDDSLLAPWPGPIHLYRLRRTGSL</sequence>
<reference evidence="2 3" key="1">
    <citation type="submission" date="2021-06" db="EMBL/GenBank/DDBJ databases">
        <title>Actinomycetes sequencing.</title>
        <authorList>
            <person name="Shan Q."/>
        </authorList>
    </citation>
    <scope>NUCLEOTIDE SEQUENCE [LARGE SCALE GENOMIC DNA]</scope>
    <source>
        <strain evidence="2 3">NEAU-G5</strain>
    </source>
</reference>
<keyword evidence="2" id="KW-0489">Methyltransferase</keyword>
<dbReference type="SUPFAM" id="SSF53335">
    <property type="entry name" value="S-adenosyl-L-methionine-dependent methyltransferases"/>
    <property type="match status" value="1"/>
</dbReference>
<dbReference type="PANTHER" id="PTHR43464:SF83">
    <property type="entry name" value="MALONYL-[ACYL-CARRIER PROTEIN] O-METHYLTRANSFERASE"/>
    <property type="match status" value="1"/>
</dbReference>
<dbReference type="EMBL" id="JAHKNI010000004">
    <property type="protein sequence ID" value="MBU3062766.1"/>
    <property type="molecule type" value="Genomic_DNA"/>
</dbReference>
<name>A0ABS6AXG9_9NOCA</name>